<feature type="region of interest" description="Disordered" evidence="1">
    <location>
        <begin position="47"/>
        <end position="128"/>
    </location>
</feature>
<dbReference type="VEuPathDB" id="FungiDB:HCDG_09162"/>
<gene>
    <name evidence="2" type="ORF">HCDG_09162</name>
</gene>
<dbReference type="OMA" id="NDNENKW"/>
<accession>C6HSI1</accession>
<evidence type="ECO:0000313" key="3">
    <source>
        <dbReference type="Proteomes" id="UP000002624"/>
    </source>
</evidence>
<feature type="compositionally biased region" description="Basic residues" evidence="1">
    <location>
        <begin position="58"/>
        <end position="70"/>
    </location>
</feature>
<name>C6HSI1_AJECH</name>
<dbReference type="HOGENOM" id="CLU_1250358_0_0_1"/>
<evidence type="ECO:0000313" key="2">
    <source>
        <dbReference type="EMBL" id="EER36731.1"/>
    </source>
</evidence>
<dbReference type="EMBL" id="GG692438">
    <property type="protein sequence ID" value="EER36731.1"/>
    <property type="molecule type" value="Genomic_DNA"/>
</dbReference>
<feature type="compositionally biased region" description="Basic and acidic residues" evidence="1">
    <location>
        <begin position="87"/>
        <end position="111"/>
    </location>
</feature>
<dbReference type="Proteomes" id="UP000002624">
    <property type="component" value="Unassembled WGS sequence"/>
</dbReference>
<evidence type="ECO:0000256" key="1">
    <source>
        <dbReference type="SAM" id="MobiDB-lite"/>
    </source>
</evidence>
<dbReference type="AlphaFoldDB" id="C6HSI1"/>
<reference evidence="3" key="1">
    <citation type="submission" date="2009-05" db="EMBL/GenBank/DDBJ databases">
        <title>The genome sequence of Ajellomyces capsulatus strain H143.</title>
        <authorList>
            <person name="Champion M."/>
            <person name="Cuomo C.A."/>
            <person name="Ma L.-J."/>
            <person name="Henn M.R."/>
            <person name="Sil A."/>
            <person name="Goldman B."/>
            <person name="Young S.K."/>
            <person name="Kodira C.D."/>
            <person name="Zeng Q."/>
            <person name="Koehrsen M."/>
            <person name="Alvarado L."/>
            <person name="Berlin A.M."/>
            <person name="Borenstein D."/>
            <person name="Chen Z."/>
            <person name="Engels R."/>
            <person name="Freedman E."/>
            <person name="Gellesch M."/>
            <person name="Goldberg J."/>
            <person name="Griggs A."/>
            <person name="Gujja S."/>
            <person name="Heiman D.I."/>
            <person name="Hepburn T.A."/>
            <person name="Howarth C."/>
            <person name="Jen D."/>
            <person name="Larson L."/>
            <person name="Lewis B."/>
            <person name="Mehta T."/>
            <person name="Park D."/>
            <person name="Pearson M."/>
            <person name="Roberts A."/>
            <person name="Saif S."/>
            <person name="Shea T.D."/>
            <person name="Shenoy N."/>
            <person name="Sisk P."/>
            <person name="Stolte C."/>
            <person name="Sykes S."/>
            <person name="Walk T."/>
            <person name="White J."/>
            <person name="Yandava C."/>
            <person name="Klein B."/>
            <person name="McEwen J.G."/>
            <person name="Puccia R."/>
            <person name="Goldman G.H."/>
            <person name="Felipe M.S."/>
            <person name="Nino-Vega G."/>
            <person name="San-Blas G."/>
            <person name="Taylor J.W."/>
            <person name="Mendoza L."/>
            <person name="Galagan J.E."/>
            <person name="Nusbaum C."/>
            <person name="Birren B.W."/>
        </authorList>
    </citation>
    <scope>NUCLEOTIDE SEQUENCE [LARGE SCALE GENOMIC DNA]</scope>
    <source>
        <strain evidence="3">H143</strain>
    </source>
</reference>
<sequence length="221" mass="25681">MSTNSKEDKVSMHCTSHWSFEFIKRIRWYTKEELFKTQEAHSIRNERLDWDEGTGQGLKKKQKQKQKQKGRTGSWAGGEISQVRQLQARERERESRGERVVVVRDIRRTNNDDDDDDDDNDNDNDNENKWFDYMVTAQEQETECKRGKVQGLSSPLAADACLLIANPTFRDVPKGLPGRLAAGRDMLQMCIEDPFQKNENSQKGGLNWRDLHTTNKSYVLK</sequence>
<feature type="compositionally biased region" description="Acidic residues" evidence="1">
    <location>
        <begin position="112"/>
        <end position="125"/>
    </location>
</feature>
<organism evidence="2 3">
    <name type="scientific">Ajellomyces capsulatus (strain H143)</name>
    <name type="common">Darling's disease fungus</name>
    <name type="synonym">Histoplasma capsulatum</name>
    <dbReference type="NCBI Taxonomy" id="544712"/>
    <lineage>
        <taxon>Eukaryota</taxon>
        <taxon>Fungi</taxon>
        <taxon>Dikarya</taxon>
        <taxon>Ascomycota</taxon>
        <taxon>Pezizomycotina</taxon>
        <taxon>Eurotiomycetes</taxon>
        <taxon>Eurotiomycetidae</taxon>
        <taxon>Onygenales</taxon>
        <taxon>Ajellomycetaceae</taxon>
        <taxon>Histoplasma</taxon>
    </lineage>
</organism>
<protein>
    <submittedName>
        <fullName evidence="2">Uncharacterized protein</fullName>
    </submittedName>
</protein>
<proteinExistence type="predicted"/>